<evidence type="ECO:0000256" key="4">
    <source>
        <dbReference type="ARBA" id="ARBA00022722"/>
    </source>
</evidence>
<reference evidence="11" key="1">
    <citation type="journal article" date="2020" name="Plant J.">
        <title>Transposons played a major role in the diversification between the closely related almond and peach genomes: results from the almond genome sequence.</title>
        <authorList>
            <person name="Alioto T."/>
            <person name="Alexiou K.G."/>
            <person name="Bardil A."/>
            <person name="Barteri F."/>
            <person name="Castanera R."/>
            <person name="Cruz F."/>
            <person name="Dhingra A."/>
            <person name="Duval H."/>
            <person name="Fernandez I Marti A."/>
            <person name="Frias L."/>
            <person name="Galan B."/>
            <person name="Garcia J.L."/>
            <person name="Howad W."/>
            <person name="Gomez-Garrido J."/>
            <person name="Gut M."/>
            <person name="Julca I."/>
            <person name="Morata J."/>
            <person name="Puigdomenech P."/>
            <person name="Ribeca P."/>
            <person name="Rubio Cabetas M.J."/>
            <person name="Vlasova A."/>
            <person name="Wirthensohn M."/>
            <person name="Garcia-Mas J."/>
            <person name="Gabaldon T."/>
            <person name="Casacuberta J.M."/>
            <person name="Arus P."/>
        </authorList>
    </citation>
    <scope>NUCLEOTIDE SEQUENCE [LARGE SCALE GENOMIC DNA]</scope>
    <source>
        <strain evidence="11">cv. Texas</strain>
    </source>
</reference>
<dbReference type="Gramene" id="VVA38407">
    <property type="protein sequence ID" value="VVA38407"/>
    <property type="gene ID" value="Prudul26B026981"/>
</dbReference>
<gene>
    <name evidence="10" type="ORF">ALMOND_2B026981</name>
</gene>
<name>A0A5E4GEX0_PRUDU</name>
<dbReference type="GO" id="GO:0016787">
    <property type="term" value="F:hydrolase activity"/>
    <property type="evidence" value="ECO:0007669"/>
    <property type="project" value="UniProtKB-KW"/>
</dbReference>
<dbReference type="AlphaFoldDB" id="A0A5E4GEX0"/>
<dbReference type="Pfam" id="PF26138">
    <property type="entry name" value="DUF8040"/>
    <property type="match status" value="1"/>
</dbReference>
<dbReference type="EMBL" id="CABIKO010000640">
    <property type="protein sequence ID" value="VVA38407.1"/>
    <property type="molecule type" value="Genomic_DNA"/>
</dbReference>
<evidence type="ECO:0000256" key="1">
    <source>
        <dbReference type="ARBA" id="ARBA00001968"/>
    </source>
</evidence>
<dbReference type="GO" id="GO:0004518">
    <property type="term" value="F:nuclease activity"/>
    <property type="evidence" value="ECO:0007669"/>
    <property type="project" value="UniProtKB-KW"/>
</dbReference>
<dbReference type="Proteomes" id="UP000327085">
    <property type="component" value="Chromosome 6"/>
</dbReference>
<dbReference type="Pfam" id="PF13359">
    <property type="entry name" value="DDE_Tnp_4"/>
    <property type="match status" value="1"/>
</dbReference>
<evidence type="ECO:0000259" key="9">
    <source>
        <dbReference type="Pfam" id="PF26138"/>
    </source>
</evidence>
<feature type="domain" description="DUF8040" evidence="9">
    <location>
        <begin position="31"/>
        <end position="122"/>
    </location>
</feature>
<accession>A0A5E4GEX0</accession>
<dbReference type="InParanoid" id="A0A5E4GEX0"/>
<evidence type="ECO:0000259" key="8">
    <source>
        <dbReference type="Pfam" id="PF13359"/>
    </source>
</evidence>
<dbReference type="GO" id="GO:0005634">
    <property type="term" value="C:nucleus"/>
    <property type="evidence" value="ECO:0007669"/>
    <property type="project" value="UniProtKB-SubCell"/>
</dbReference>
<evidence type="ECO:0000256" key="6">
    <source>
        <dbReference type="ARBA" id="ARBA00022801"/>
    </source>
</evidence>
<evidence type="ECO:0000256" key="2">
    <source>
        <dbReference type="ARBA" id="ARBA00004123"/>
    </source>
</evidence>
<protein>
    <submittedName>
        <fullName evidence="10">PREDICTED: putative nuclease HARBI1</fullName>
    </submittedName>
</protein>
<comment type="subcellular location">
    <subcellularLocation>
        <location evidence="2">Nucleus</location>
    </subcellularLocation>
</comment>
<keyword evidence="6" id="KW-0378">Hydrolase</keyword>
<feature type="domain" description="DDE Tnp4" evidence="8">
    <location>
        <begin position="158"/>
        <end position="249"/>
    </location>
</feature>
<comment type="similarity">
    <text evidence="3">Belongs to the HARBI1 family.</text>
</comment>
<keyword evidence="7" id="KW-0539">Nucleus</keyword>
<keyword evidence="4" id="KW-0540">Nuclease</keyword>
<evidence type="ECO:0000256" key="7">
    <source>
        <dbReference type="ARBA" id="ARBA00023242"/>
    </source>
</evidence>
<dbReference type="GO" id="GO:0046872">
    <property type="term" value="F:metal ion binding"/>
    <property type="evidence" value="ECO:0007669"/>
    <property type="project" value="UniProtKB-KW"/>
</dbReference>
<proteinExistence type="inferred from homology"/>
<evidence type="ECO:0000313" key="11">
    <source>
        <dbReference type="Proteomes" id="UP000327085"/>
    </source>
</evidence>
<evidence type="ECO:0000256" key="3">
    <source>
        <dbReference type="ARBA" id="ARBA00006958"/>
    </source>
</evidence>
<dbReference type="InterPro" id="IPR027806">
    <property type="entry name" value="HARBI1_dom"/>
</dbReference>
<organism evidence="10 11">
    <name type="scientific">Prunus dulcis</name>
    <name type="common">Almond</name>
    <name type="synonym">Amygdalus dulcis</name>
    <dbReference type="NCBI Taxonomy" id="3755"/>
    <lineage>
        <taxon>Eukaryota</taxon>
        <taxon>Viridiplantae</taxon>
        <taxon>Streptophyta</taxon>
        <taxon>Embryophyta</taxon>
        <taxon>Tracheophyta</taxon>
        <taxon>Spermatophyta</taxon>
        <taxon>Magnoliopsida</taxon>
        <taxon>eudicotyledons</taxon>
        <taxon>Gunneridae</taxon>
        <taxon>Pentapetalae</taxon>
        <taxon>rosids</taxon>
        <taxon>fabids</taxon>
        <taxon>Rosales</taxon>
        <taxon>Rosaceae</taxon>
        <taxon>Amygdaloideae</taxon>
        <taxon>Amygdaleae</taxon>
        <taxon>Prunus</taxon>
    </lineage>
</organism>
<dbReference type="InterPro" id="IPR045249">
    <property type="entry name" value="HARBI1-like"/>
</dbReference>
<evidence type="ECO:0000313" key="10">
    <source>
        <dbReference type="EMBL" id="VVA38407.1"/>
    </source>
</evidence>
<sequence length="260" mass="29959">MAIQVVAHALNEIMMHSEEIERPLTRRPITMKGYNYIQHVLNDDPEHFRERYRMYPDVFRKLCSIIREKTLIQDTRFICVEEMVATFLLIVGQNNRYCLVRDTFGRSHFTASKNFNKVLKALNTIAPEMLAKPGSAIPAKIRESTRFYPYFKDCIGAIDGTHIPTMVTGRDVSSYRNRHGTISQNVLAACNFDLEFIYVLSGWEGSAHDSRVLQDALTRRNGLKVPQGKFFSVDCGFPNRRQFLAPFQGVRYHLQEFGGQ</sequence>
<keyword evidence="5" id="KW-0479">Metal-binding</keyword>
<dbReference type="PANTHER" id="PTHR22930">
    <property type="match status" value="1"/>
</dbReference>
<comment type="cofactor">
    <cofactor evidence="1">
        <name>a divalent metal cation</name>
        <dbReference type="ChEBI" id="CHEBI:60240"/>
    </cofactor>
</comment>
<dbReference type="InterPro" id="IPR058353">
    <property type="entry name" value="DUF8040"/>
</dbReference>
<evidence type="ECO:0000256" key="5">
    <source>
        <dbReference type="ARBA" id="ARBA00022723"/>
    </source>
</evidence>
<dbReference type="OMA" id="RERYRMY"/>
<dbReference type="PANTHER" id="PTHR22930:SF259">
    <property type="entry name" value="OS08G0106900 PROTEIN"/>
    <property type="match status" value="1"/>
</dbReference>
<feature type="non-terminal residue" evidence="10">
    <location>
        <position position="260"/>
    </location>
</feature>